<keyword evidence="1 2" id="KW-0732">Signal</keyword>
<dbReference type="InterPro" id="IPR006315">
    <property type="entry name" value="OM_autotransptr_brl_dom"/>
</dbReference>
<proteinExistence type="predicted"/>
<evidence type="ECO:0000256" key="1">
    <source>
        <dbReference type="ARBA" id="ARBA00022729"/>
    </source>
</evidence>
<evidence type="ECO:0000313" key="4">
    <source>
        <dbReference type="EMBL" id="MBW4769971.1"/>
    </source>
</evidence>
<accession>A0ABS6YEI8</accession>
<dbReference type="RefSeq" id="WP_219482125.1">
    <property type="nucleotide sequence ID" value="NZ_JAHXCT010000007.1"/>
</dbReference>
<comment type="caution">
    <text evidence="4">The sequence shown here is derived from an EMBL/GenBank/DDBJ whole genome shotgun (WGS) entry which is preliminary data.</text>
</comment>
<keyword evidence="5" id="KW-1185">Reference proteome</keyword>
<sequence length="159" mass="17432">MKKIIFMAFFALVSTFASAQELGVHGLFRTDSGNFGVGAQGRYNFTKEIRGAASFNYYFKSNNVSAWDINANAQYLFPLKKGFTIYPFAGLSYLHHSSSSYDLGNISVESSGAGKLGLNLGGGLDYQLNDKVKLNVEPRFQLVSGFNELVLNVGVVYNL</sequence>
<dbReference type="InterPro" id="IPR027385">
    <property type="entry name" value="Beta-barrel_OMP"/>
</dbReference>
<dbReference type="NCBIfam" id="TIGR01414">
    <property type="entry name" value="autotrans_barl"/>
    <property type="match status" value="1"/>
</dbReference>
<dbReference type="EMBL" id="JAHXCT010000007">
    <property type="protein sequence ID" value="MBW4769971.1"/>
    <property type="molecule type" value="Genomic_DNA"/>
</dbReference>
<dbReference type="Pfam" id="PF13505">
    <property type="entry name" value="OMP_b-brl"/>
    <property type="match status" value="1"/>
</dbReference>
<gene>
    <name evidence="4" type="ORF">KZO38_09425</name>
</gene>
<reference evidence="4 5" key="1">
    <citation type="submission" date="2021-07" db="EMBL/GenBank/DDBJ databases">
        <title>Genomic diversity and antimicrobial resistance of Prevotella spp. isolated from chronic lung disease airways.</title>
        <authorList>
            <person name="Webb K.A."/>
            <person name="Olagoke O.S."/>
            <person name="Baird T."/>
            <person name="Neill J."/>
            <person name="Pham A."/>
            <person name="Wells T.J."/>
            <person name="Ramsay K.A."/>
            <person name="Bell S.C."/>
            <person name="Sarovich D.S."/>
            <person name="Price E.P."/>
        </authorList>
    </citation>
    <scope>NUCLEOTIDE SEQUENCE [LARGE SCALE GENOMIC DNA]</scope>
    <source>
        <strain evidence="4 5">SCHI0011.S.12</strain>
    </source>
</reference>
<protein>
    <submittedName>
        <fullName evidence="4">Outer membrane beta-barrel protein</fullName>
    </submittedName>
</protein>
<feature type="signal peptide" evidence="2">
    <location>
        <begin position="1"/>
        <end position="19"/>
    </location>
</feature>
<evidence type="ECO:0000256" key="2">
    <source>
        <dbReference type="SAM" id="SignalP"/>
    </source>
</evidence>
<feature type="chain" id="PRO_5045367015" evidence="2">
    <location>
        <begin position="20"/>
        <end position="159"/>
    </location>
</feature>
<organism evidence="4 5">
    <name type="scientific">Hoylesella nanceiensis</name>
    <dbReference type="NCBI Taxonomy" id="425941"/>
    <lineage>
        <taxon>Bacteria</taxon>
        <taxon>Pseudomonadati</taxon>
        <taxon>Bacteroidota</taxon>
        <taxon>Bacteroidia</taxon>
        <taxon>Bacteroidales</taxon>
        <taxon>Prevotellaceae</taxon>
        <taxon>Hoylesella</taxon>
    </lineage>
</organism>
<evidence type="ECO:0000313" key="5">
    <source>
        <dbReference type="Proteomes" id="UP000788426"/>
    </source>
</evidence>
<name>A0ABS6YEI8_9BACT</name>
<evidence type="ECO:0000259" key="3">
    <source>
        <dbReference type="Pfam" id="PF13505"/>
    </source>
</evidence>
<dbReference type="Proteomes" id="UP000788426">
    <property type="component" value="Unassembled WGS sequence"/>
</dbReference>
<feature type="domain" description="Outer membrane protein beta-barrel" evidence="3">
    <location>
        <begin position="24"/>
        <end position="158"/>
    </location>
</feature>